<reference evidence="4" key="2">
    <citation type="submission" date="2013-03" db="EMBL/GenBank/DDBJ databases">
        <title>The Genome Sequence of Oribacterium sp. ACB1.</title>
        <authorList>
            <consortium name="The Broad Institute Genomics Platform"/>
            <consortium name="The Broad Institute Genome Sequencing Center for Infectious Disease"/>
            <person name="Earl A."/>
            <person name="Ward D."/>
            <person name="Feldgarden M."/>
            <person name="Gevers D."/>
            <person name="Sizova M."/>
            <person name="Hazen A."/>
            <person name="Epstein S."/>
            <person name="Walker B."/>
            <person name="Young S."/>
            <person name="Zeng Q."/>
            <person name="Gargeya S."/>
            <person name="Fitzgerald M."/>
            <person name="Haas B."/>
            <person name="Abouelleil A."/>
            <person name="Allen A.W."/>
            <person name="Alvarado L."/>
            <person name="Arachchi H.M."/>
            <person name="Berlin A.M."/>
            <person name="Chapman S.B."/>
            <person name="Gainer-Dewar J."/>
            <person name="Goldberg J."/>
            <person name="Griggs A."/>
            <person name="Gujja S."/>
            <person name="Hansen M."/>
            <person name="Howarth C."/>
            <person name="Imamovic A."/>
            <person name="Ireland A."/>
            <person name="Larimer J."/>
            <person name="McCowan C."/>
            <person name="Murphy C."/>
            <person name="Pearson M."/>
            <person name="Poon T.W."/>
            <person name="Priest M."/>
            <person name="Roberts A."/>
            <person name="Saif S."/>
            <person name="Shea T."/>
            <person name="Sisk P."/>
            <person name="Sykes S."/>
            <person name="Wortman J."/>
            <person name="Nusbaum C."/>
            <person name="Birren B."/>
        </authorList>
    </citation>
    <scope>NUCLEOTIDE SEQUENCE [LARGE SCALE GENOMIC DNA]</scope>
    <source>
        <strain evidence="4">ACB1</strain>
    </source>
</reference>
<dbReference type="STRING" id="796943.HMPREF9625_00053"/>
<feature type="domain" description="VWA-like" evidence="2">
    <location>
        <begin position="435"/>
        <end position="570"/>
    </location>
</feature>
<feature type="compositionally biased region" description="Low complexity" evidence="1">
    <location>
        <begin position="224"/>
        <end position="240"/>
    </location>
</feature>
<dbReference type="HOGENOM" id="CLU_040527_1_0_9"/>
<proteinExistence type="predicted"/>
<dbReference type="PATRIC" id="fig|796943.3.peg.60"/>
<dbReference type="EMBL" id="AFZC02000003">
    <property type="protein sequence ID" value="EHL14210.1"/>
    <property type="molecule type" value="Genomic_DNA"/>
</dbReference>
<feature type="compositionally biased region" description="Acidic residues" evidence="1">
    <location>
        <begin position="186"/>
        <end position="202"/>
    </location>
</feature>
<dbReference type="PANTHER" id="PTHR38730:SF1">
    <property type="entry name" value="SLL7028 PROTEIN"/>
    <property type="match status" value="1"/>
</dbReference>
<comment type="caution">
    <text evidence="4">The sequence shown here is derived from an EMBL/GenBank/DDBJ whole genome shotgun (WGS) entry which is preliminary data.</text>
</comment>
<feature type="compositionally biased region" description="Basic and acidic residues" evidence="1">
    <location>
        <begin position="310"/>
        <end position="319"/>
    </location>
</feature>
<dbReference type="Pfam" id="PF09967">
    <property type="entry name" value="DUF2201"/>
    <property type="match status" value="1"/>
</dbReference>
<dbReference type="RefSeq" id="WP_009533930.1">
    <property type="nucleotide sequence ID" value="NZ_KE148312.1"/>
</dbReference>
<dbReference type="InterPro" id="IPR018698">
    <property type="entry name" value="VWA-like_dom"/>
</dbReference>
<feature type="domain" description="Putative metallopeptidase" evidence="3">
    <location>
        <begin position="27"/>
        <end position="243"/>
    </location>
</feature>
<reference evidence="4" key="1">
    <citation type="submission" date="2011-08" db="EMBL/GenBank/DDBJ databases">
        <authorList>
            <consortium name="The Broad Institute Genome Sequencing Platform"/>
            <person name="Earl A."/>
            <person name="Ward D."/>
            <person name="Feldgarden M."/>
            <person name="Gevers D."/>
            <person name="Sizova M."/>
            <person name="Hazen A."/>
            <person name="Epstein S."/>
            <person name="Young S.K."/>
            <person name="Zeng Q."/>
            <person name="Gargeya S."/>
            <person name="Fitzgerald M."/>
            <person name="Haas B."/>
            <person name="Abouelleil A."/>
            <person name="Alvarado L."/>
            <person name="Arachchi H.M."/>
            <person name="Berlin A."/>
            <person name="Brown A."/>
            <person name="Chapman S.B."/>
            <person name="Chen Z."/>
            <person name="Dunbar C."/>
            <person name="Freedman E."/>
            <person name="Gearin G."/>
            <person name="Gellesch M."/>
            <person name="Goldberg J."/>
            <person name="Griggs A."/>
            <person name="Gujja S."/>
            <person name="Heiman D."/>
            <person name="Howarth C."/>
            <person name="Larson L."/>
            <person name="Lui A."/>
            <person name="MacDonald P.J.P."/>
            <person name="Montmayeur A."/>
            <person name="Murphy C."/>
            <person name="Neiman D."/>
            <person name="Pearson M."/>
            <person name="Priest M."/>
            <person name="Roberts A."/>
            <person name="Saif S."/>
            <person name="Shea T."/>
            <person name="Shenoy N."/>
            <person name="Sisk P."/>
            <person name="Stolte C."/>
            <person name="Sykes S."/>
            <person name="Wortman J."/>
            <person name="Nusbaum C."/>
            <person name="Birren B."/>
        </authorList>
    </citation>
    <scope>NUCLEOTIDE SEQUENCE</scope>
    <source>
        <strain evidence="4">ACB1</strain>
    </source>
</reference>
<dbReference type="InterPro" id="IPR025154">
    <property type="entry name" value="Put_metallopeptidase_dom"/>
</dbReference>
<organism evidence="4 5">
    <name type="scientific">Oribacterium parvum ACB1</name>
    <dbReference type="NCBI Taxonomy" id="796943"/>
    <lineage>
        <taxon>Bacteria</taxon>
        <taxon>Bacillati</taxon>
        <taxon>Bacillota</taxon>
        <taxon>Clostridia</taxon>
        <taxon>Lachnospirales</taxon>
        <taxon>Lachnospiraceae</taxon>
        <taxon>Oribacterium</taxon>
    </lineage>
</organism>
<keyword evidence="5" id="KW-1185">Reference proteome</keyword>
<feature type="region of interest" description="Disordered" evidence="1">
    <location>
        <begin position="181"/>
        <end position="341"/>
    </location>
</feature>
<feature type="compositionally biased region" description="Basic and acidic residues" evidence="1">
    <location>
        <begin position="326"/>
        <end position="341"/>
    </location>
</feature>
<dbReference type="PANTHER" id="PTHR38730">
    <property type="entry name" value="SLL7028 PROTEIN"/>
    <property type="match status" value="1"/>
</dbReference>
<name>G9WK13_9FIRM</name>
<feature type="compositionally biased region" description="Basic and acidic residues" evidence="1">
    <location>
        <begin position="203"/>
        <end position="217"/>
    </location>
</feature>
<protein>
    <recommendedName>
        <fullName evidence="6">VWA-like domain-containing protein</fullName>
    </recommendedName>
</protein>
<evidence type="ECO:0000313" key="5">
    <source>
        <dbReference type="Proteomes" id="UP000018461"/>
    </source>
</evidence>
<dbReference type="Proteomes" id="UP000018461">
    <property type="component" value="Unassembled WGS sequence"/>
</dbReference>
<evidence type="ECO:0000313" key="4">
    <source>
        <dbReference type="EMBL" id="EHL14210.1"/>
    </source>
</evidence>
<evidence type="ECO:0000256" key="1">
    <source>
        <dbReference type="SAM" id="MobiDB-lite"/>
    </source>
</evidence>
<feature type="compositionally biased region" description="Basic and acidic residues" evidence="1">
    <location>
        <begin position="273"/>
        <end position="303"/>
    </location>
</feature>
<gene>
    <name evidence="4" type="ORF">HMPREF9625_00053</name>
</gene>
<sequence>MGERKGTAQGALNSLGLRILNQSKIELSLSMRYLSRALDKLSFQMDFNTRRIGTEGEKIHFHPEFVFQLYVESPQKLYRLYMHSLLHCLFRHMFKTEDKEEELWNLATDIHVEYVLDSMDIPLLYRPAYPFRENYFQKLEKEVKSLSAERIYAYLLEQNLDYTEKERLEQEFVKDDHSFWAKLGEEESPVDSEGTEDTEGTEEAERTGDTEGKKNAEAAEDTGSPEAENEPNSPNSPSNPKKQGNQEEKEEEKEESSPNDLTEDRNSPSQSAKDGDRQSDTVKDGDSQSDTVKDGEGREKEKNGAQGSGESKDPEKEGQSNKGKKSAGEDAESREKRRKALDKDWEDIGKRTEEEMKDEKEGEKSEKLFWFLHLEHKCYTPFQDFLRKFSVDREELKTDPESFDFGYYYFGLSQYGNMPLIEENEYREKRKIPELVIAIDTSYSTKGEMVKRFLEEALAILADKEAFFSKCRVHIIECDDRIRKDLLVEDAEEMERYRERFEVSGGYGTDFRPVFYYIEDLQKKGELKELKALLYFTDGRGRYPKYAPSYTAAFIFPRGEDIDDENAPFWALKLYI</sequence>
<evidence type="ECO:0008006" key="6">
    <source>
        <dbReference type="Google" id="ProtNLM"/>
    </source>
</evidence>
<evidence type="ECO:0000259" key="3">
    <source>
        <dbReference type="Pfam" id="PF13203"/>
    </source>
</evidence>
<dbReference type="Pfam" id="PF13203">
    <property type="entry name" value="DUF2201_N"/>
    <property type="match status" value="1"/>
</dbReference>
<evidence type="ECO:0000259" key="2">
    <source>
        <dbReference type="Pfam" id="PF09967"/>
    </source>
</evidence>
<dbReference type="AlphaFoldDB" id="G9WK13"/>
<accession>G9WK13</accession>